<dbReference type="RefSeq" id="XP_067823865.1">
    <property type="nucleotide sequence ID" value="XM_067959565.1"/>
</dbReference>
<reference evidence="1 2" key="1">
    <citation type="journal article" date="2021" name="Genome Biol.">
        <title>AFLAP: assembly-free linkage analysis pipeline using k-mers from genome sequencing data.</title>
        <authorList>
            <person name="Fletcher K."/>
            <person name="Zhang L."/>
            <person name="Gil J."/>
            <person name="Han R."/>
            <person name="Cavanaugh K."/>
            <person name="Michelmore R."/>
        </authorList>
    </citation>
    <scope>NUCLEOTIDE SEQUENCE [LARGE SCALE GENOMIC DNA]</scope>
    <source>
        <strain evidence="1 2">SF5</strain>
    </source>
</reference>
<accession>A0A976P0Q2</accession>
<dbReference type="GeneID" id="94345236"/>
<dbReference type="EMBL" id="SHOA02000011">
    <property type="protein sequence ID" value="TDH74367.1"/>
    <property type="molecule type" value="Genomic_DNA"/>
</dbReference>
<dbReference type="AlphaFoldDB" id="A0A976P0Q2"/>
<organism evidence="1 2">
    <name type="scientific">Bremia lactucae</name>
    <name type="common">Lettuce downy mildew</name>
    <dbReference type="NCBI Taxonomy" id="4779"/>
    <lineage>
        <taxon>Eukaryota</taxon>
        <taxon>Sar</taxon>
        <taxon>Stramenopiles</taxon>
        <taxon>Oomycota</taxon>
        <taxon>Peronosporomycetes</taxon>
        <taxon>Peronosporales</taxon>
        <taxon>Peronosporaceae</taxon>
        <taxon>Bremia</taxon>
    </lineage>
</organism>
<evidence type="ECO:0000313" key="1">
    <source>
        <dbReference type="EMBL" id="TDH74367.1"/>
    </source>
</evidence>
<comment type="caution">
    <text evidence="1">The sequence shown here is derived from an EMBL/GenBank/DDBJ whole genome shotgun (WGS) entry which is preliminary data.</text>
</comment>
<name>A0A976P0Q2_BRELC</name>
<protein>
    <submittedName>
        <fullName evidence="1">Uncharacterized protein</fullName>
    </submittedName>
</protein>
<sequence>MKQSDVVKGKKNELLQKDLHAVKNRGSYRAFDFPAATDKQKAKVQRFYNRKRAEKLSAKKL</sequence>
<keyword evidence="2" id="KW-1185">Reference proteome</keyword>
<proteinExistence type="predicted"/>
<dbReference type="Proteomes" id="UP000294530">
    <property type="component" value="Unassembled WGS sequence"/>
</dbReference>
<evidence type="ECO:0000313" key="2">
    <source>
        <dbReference type="Proteomes" id="UP000294530"/>
    </source>
</evidence>
<gene>
    <name evidence="1" type="ORF">CCR75_001462</name>
</gene>
<dbReference type="KEGG" id="blac:94345236"/>